<dbReference type="EMBL" id="CDMZ01001395">
    <property type="protein sequence ID" value="CEM31968.1"/>
    <property type="molecule type" value="Genomic_DNA"/>
</dbReference>
<accession>A0A0G4GNT9</accession>
<dbReference type="PhylomeDB" id="A0A0G4GNT9"/>
<dbReference type="VEuPathDB" id="CryptoDB:Cvel_22717"/>
<gene>
    <name evidence="6" type="ORF">Cvel_22717</name>
</gene>
<evidence type="ECO:0000256" key="3">
    <source>
        <dbReference type="ARBA" id="ARBA00022989"/>
    </source>
</evidence>
<proteinExistence type="predicted"/>
<dbReference type="GO" id="GO:0005385">
    <property type="term" value="F:zinc ion transmembrane transporter activity"/>
    <property type="evidence" value="ECO:0007669"/>
    <property type="project" value="TreeGrafter"/>
</dbReference>
<evidence type="ECO:0000256" key="2">
    <source>
        <dbReference type="ARBA" id="ARBA00022692"/>
    </source>
</evidence>
<name>A0A0G4GNT9_9ALVE</name>
<evidence type="ECO:0000313" key="6">
    <source>
        <dbReference type="EMBL" id="CEM31968.1"/>
    </source>
</evidence>
<dbReference type="InterPro" id="IPR003689">
    <property type="entry name" value="ZIP"/>
</dbReference>
<feature type="transmembrane region" description="Helical" evidence="5">
    <location>
        <begin position="20"/>
        <end position="44"/>
    </location>
</feature>
<evidence type="ECO:0000256" key="4">
    <source>
        <dbReference type="ARBA" id="ARBA00023136"/>
    </source>
</evidence>
<organism evidence="6">
    <name type="scientific">Chromera velia CCMP2878</name>
    <dbReference type="NCBI Taxonomy" id="1169474"/>
    <lineage>
        <taxon>Eukaryota</taxon>
        <taxon>Sar</taxon>
        <taxon>Alveolata</taxon>
        <taxon>Colpodellida</taxon>
        <taxon>Chromeraceae</taxon>
        <taxon>Chromera</taxon>
    </lineage>
</organism>
<dbReference type="PANTHER" id="PTHR11040">
    <property type="entry name" value="ZINC/IRON TRANSPORTER"/>
    <property type="match status" value="1"/>
</dbReference>
<evidence type="ECO:0000256" key="1">
    <source>
        <dbReference type="ARBA" id="ARBA00004141"/>
    </source>
</evidence>
<feature type="transmembrane region" description="Helical" evidence="5">
    <location>
        <begin position="51"/>
        <end position="69"/>
    </location>
</feature>
<reference evidence="6" key="1">
    <citation type="submission" date="2014-11" db="EMBL/GenBank/DDBJ databases">
        <authorList>
            <person name="Otto D Thomas"/>
            <person name="Naeem Raeece"/>
        </authorList>
    </citation>
    <scope>NUCLEOTIDE SEQUENCE</scope>
</reference>
<feature type="transmembrane region" description="Helical" evidence="5">
    <location>
        <begin position="247"/>
        <end position="270"/>
    </location>
</feature>
<evidence type="ECO:0000256" key="5">
    <source>
        <dbReference type="SAM" id="Phobius"/>
    </source>
</evidence>
<keyword evidence="2 5" id="KW-0812">Transmembrane</keyword>
<dbReference type="AlphaFoldDB" id="A0A0G4GNT9"/>
<feature type="transmembrane region" description="Helical" evidence="5">
    <location>
        <begin position="89"/>
        <end position="108"/>
    </location>
</feature>
<keyword evidence="4 5" id="KW-0472">Membrane</keyword>
<dbReference type="GO" id="GO:0016020">
    <property type="term" value="C:membrane"/>
    <property type="evidence" value="ECO:0007669"/>
    <property type="project" value="UniProtKB-SubCell"/>
</dbReference>
<comment type="subcellular location">
    <subcellularLocation>
        <location evidence="1">Membrane</location>
        <topology evidence="1">Multi-pass membrane protein</topology>
    </subcellularLocation>
</comment>
<protein>
    <submittedName>
        <fullName evidence="6">Uncharacterized protein</fullName>
    </submittedName>
</protein>
<feature type="transmembrane region" description="Helical" evidence="5">
    <location>
        <begin position="276"/>
        <end position="300"/>
    </location>
</feature>
<dbReference type="PANTHER" id="PTHR11040:SF205">
    <property type="entry name" value="ZINC TRANSPORTER ZUPT"/>
    <property type="match status" value="1"/>
</dbReference>
<sequence length="401" mass="41481">MLPQVLRRLSGEIDTSPQAIGVAMGMVCIAAAGTALGGAIAIAARNHLKPHILAGALALSAGVMVFISLTEMLNETTTNFEEAGFSGPVAATLTYLTMFGGLGVGRVIDVIVHRLMSLQVTGDQRADEHSVTRQVVEADKQCPLCGRDPPASSFSDQPEPASGVHVQLGSLAKDISASGVTASGGQDLQVVDLSAPVVTGPRRREQCRDEECAAKCAARKAAALGVKGLDLHDLRCHGMDERSLGKLGVVSFLALSLHNLPEGVLVFTAALTDPRLGWLMTIAICLHNLPEGIAVAVPFLAAGKGMWYAFAWAALSGISEIVGGAIGAAAVFAALKAGGVLDPAGFGVTFGLTAGIMTFIGIHELVPAACKYDPSSNWMSTWFFIGSAIMALSIILLGIEA</sequence>
<dbReference type="Pfam" id="PF02535">
    <property type="entry name" value="Zip"/>
    <property type="match status" value="1"/>
</dbReference>
<keyword evidence="3 5" id="KW-1133">Transmembrane helix</keyword>
<feature type="transmembrane region" description="Helical" evidence="5">
    <location>
        <begin position="344"/>
        <end position="366"/>
    </location>
</feature>
<feature type="transmembrane region" description="Helical" evidence="5">
    <location>
        <begin position="307"/>
        <end position="332"/>
    </location>
</feature>
<feature type="transmembrane region" description="Helical" evidence="5">
    <location>
        <begin position="378"/>
        <end position="399"/>
    </location>
</feature>